<accession>A0A6M4H3B6</accession>
<name>A0A6M4H3B6_9PROT</name>
<dbReference type="InterPro" id="IPR021390">
    <property type="entry name" value="DUF3025"/>
</dbReference>
<dbReference type="InParanoid" id="A0A6M4H3B6"/>
<dbReference type="RefSeq" id="WP_171160574.1">
    <property type="nucleotide sequence ID" value="NZ_CP053073.1"/>
</dbReference>
<dbReference type="EMBL" id="CP053073">
    <property type="protein sequence ID" value="QJR13835.1"/>
    <property type="molecule type" value="Genomic_DNA"/>
</dbReference>
<dbReference type="Pfam" id="PF11227">
    <property type="entry name" value="DUF3025"/>
    <property type="match status" value="1"/>
</dbReference>
<sequence>MYPEGLLFAPLQPALARLPRDRWPTHDELTALAQGVVTARGQPIHFVPPRGNSDRERRYYELRIAQSGEIETRTENWHDLFNALSWITFPKAKAAINAQHAAMLEEGGDAEARQRRPERDALTLFDEGGVAVSCDDEELLRHIVDFEWKRLFWTRRSELLAKMRFTAFGHGLYEQARAPFIGLVAKTVFLSADTSVDEGLARHFAERANFRSPRIMPPMPVLGVPGWYPDTERESFYDDPVHFRGSRRRDKKIR</sequence>
<evidence type="ECO:0000313" key="2">
    <source>
        <dbReference type="Proteomes" id="UP000503096"/>
    </source>
</evidence>
<dbReference type="Proteomes" id="UP000503096">
    <property type="component" value="Chromosome"/>
</dbReference>
<proteinExistence type="predicted"/>
<dbReference type="KEGG" id="upl:DSM104440_00625"/>
<evidence type="ECO:0008006" key="3">
    <source>
        <dbReference type="Google" id="ProtNLM"/>
    </source>
</evidence>
<gene>
    <name evidence="1" type="ORF">DSM104440_00625</name>
</gene>
<evidence type="ECO:0000313" key="1">
    <source>
        <dbReference type="EMBL" id="QJR13835.1"/>
    </source>
</evidence>
<organism evidence="1 2">
    <name type="scientific">Usitatibacter palustris</name>
    <dbReference type="NCBI Taxonomy" id="2732487"/>
    <lineage>
        <taxon>Bacteria</taxon>
        <taxon>Pseudomonadati</taxon>
        <taxon>Pseudomonadota</taxon>
        <taxon>Betaproteobacteria</taxon>
        <taxon>Nitrosomonadales</taxon>
        <taxon>Usitatibacteraceae</taxon>
        <taxon>Usitatibacter</taxon>
    </lineage>
</organism>
<keyword evidence="2" id="KW-1185">Reference proteome</keyword>
<dbReference type="AlphaFoldDB" id="A0A6M4H3B6"/>
<reference evidence="1 2" key="1">
    <citation type="submission" date="2020-04" db="EMBL/GenBank/DDBJ databases">
        <title>Usitatibacter rugosus gen. nov., sp. nov. and Usitatibacter palustris sp. nov., novel members of Usitatibacteraceae fam. nov. within the order Nitrosomonadales isolated from soil.</title>
        <authorList>
            <person name="Huber K.J."/>
            <person name="Neumann-Schaal M."/>
            <person name="Geppert A."/>
            <person name="Luckner M."/>
            <person name="Wanner G."/>
            <person name="Overmann J."/>
        </authorList>
    </citation>
    <scope>NUCLEOTIDE SEQUENCE [LARGE SCALE GENOMIC DNA]</scope>
    <source>
        <strain evidence="1 2">Swamp67</strain>
    </source>
</reference>
<protein>
    <recommendedName>
        <fullName evidence="3">DUF3025 domain-containing protein</fullName>
    </recommendedName>
</protein>